<dbReference type="AlphaFoldDB" id="A0A2T5M8N2"/>
<evidence type="ECO:0000313" key="2">
    <source>
        <dbReference type="Proteomes" id="UP000244073"/>
    </source>
</evidence>
<proteinExistence type="predicted"/>
<dbReference type="VEuPathDB" id="FungiDB:P175DRAFT_055081"/>
<organism evidence="1 2">
    <name type="scientific">Aspergillus ochraceoroseus IBT 24754</name>
    <dbReference type="NCBI Taxonomy" id="1392256"/>
    <lineage>
        <taxon>Eukaryota</taxon>
        <taxon>Fungi</taxon>
        <taxon>Dikarya</taxon>
        <taxon>Ascomycota</taxon>
        <taxon>Pezizomycotina</taxon>
        <taxon>Eurotiomycetes</taxon>
        <taxon>Eurotiomycetidae</taxon>
        <taxon>Eurotiales</taxon>
        <taxon>Aspergillaceae</taxon>
        <taxon>Aspergillus</taxon>
        <taxon>Aspergillus subgen. Nidulantes</taxon>
    </lineage>
</organism>
<name>A0A2T5M8N2_9EURO</name>
<dbReference type="GeneID" id="63817322"/>
<accession>A0A2T5M8N2</accession>
<evidence type="ECO:0000313" key="1">
    <source>
        <dbReference type="EMBL" id="PTU24896.1"/>
    </source>
</evidence>
<dbReference type="EMBL" id="MSFN02000001">
    <property type="protein sequence ID" value="PTU24896.1"/>
    <property type="molecule type" value="Genomic_DNA"/>
</dbReference>
<protein>
    <submittedName>
        <fullName evidence="1">Uncharacterized protein</fullName>
    </submittedName>
</protein>
<comment type="caution">
    <text evidence="1">The sequence shown here is derived from an EMBL/GenBank/DDBJ whole genome shotgun (WGS) entry which is preliminary data.</text>
</comment>
<gene>
    <name evidence="1" type="ORF">P175DRAFT_055081</name>
</gene>
<dbReference type="Proteomes" id="UP000244073">
    <property type="component" value="Unassembled WGS sequence"/>
</dbReference>
<sequence length="57" mass="6935">MRFPRHSPRRCCCSLPLFPSGFFFSFLFFLPHCHPWTLWACYFHFSSKIHLISRLVE</sequence>
<dbReference type="RefSeq" id="XP_040756288.1">
    <property type="nucleotide sequence ID" value="XM_040900438.1"/>
</dbReference>
<reference evidence="1 2" key="1">
    <citation type="journal article" date="2018" name="Proc. Natl. Acad. Sci. U.S.A.">
        <title>Linking secondary metabolites to gene clusters through genome sequencing of six diverse Aspergillus species.</title>
        <authorList>
            <person name="Kaerboelling I."/>
            <person name="Vesth T.C."/>
            <person name="Frisvad J.C."/>
            <person name="Nybo J.L."/>
            <person name="Theobald S."/>
            <person name="Kuo A."/>
            <person name="Bowyer P."/>
            <person name="Matsuda Y."/>
            <person name="Mondo S."/>
            <person name="Lyhne E.K."/>
            <person name="Kogle M.E."/>
            <person name="Clum A."/>
            <person name="Lipzen A."/>
            <person name="Salamov A."/>
            <person name="Ngan C.Y."/>
            <person name="Daum C."/>
            <person name="Chiniquy J."/>
            <person name="Barry K."/>
            <person name="LaButti K."/>
            <person name="Haridas S."/>
            <person name="Simmons B.A."/>
            <person name="Magnuson J.K."/>
            <person name="Mortensen U.H."/>
            <person name="Larsen T.O."/>
            <person name="Grigoriev I.V."/>
            <person name="Baker S.E."/>
            <person name="Andersen M.R."/>
        </authorList>
    </citation>
    <scope>NUCLEOTIDE SEQUENCE [LARGE SCALE GENOMIC DNA]</scope>
    <source>
        <strain evidence="1 2">IBT 24754</strain>
    </source>
</reference>